<proteinExistence type="predicted"/>
<name>A0A417Z5X8_9MICO</name>
<feature type="domain" description="Phage shock protein PspC N-terminal" evidence="3">
    <location>
        <begin position="43"/>
        <end position="96"/>
    </location>
</feature>
<feature type="transmembrane region" description="Helical" evidence="2">
    <location>
        <begin position="310"/>
        <end position="331"/>
    </location>
</feature>
<feature type="transmembrane region" description="Helical" evidence="2">
    <location>
        <begin position="137"/>
        <end position="158"/>
    </location>
</feature>
<evidence type="ECO:0000256" key="1">
    <source>
        <dbReference type="SAM" id="MobiDB-lite"/>
    </source>
</evidence>
<dbReference type="AlphaFoldDB" id="A0A417Z5X8"/>
<dbReference type="RefSeq" id="WP_118913330.1">
    <property type="nucleotide sequence ID" value="NZ_CBCRVH010000005.1"/>
</dbReference>
<evidence type="ECO:0000259" key="3">
    <source>
        <dbReference type="Pfam" id="PF04024"/>
    </source>
</evidence>
<feature type="compositionally biased region" description="Low complexity" evidence="1">
    <location>
        <begin position="16"/>
        <end position="25"/>
    </location>
</feature>
<dbReference type="EMBL" id="QWLM01000007">
    <property type="protein sequence ID" value="RHW45861.1"/>
    <property type="molecule type" value="Genomic_DNA"/>
</dbReference>
<dbReference type="Pfam" id="PF04024">
    <property type="entry name" value="PspC"/>
    <property type="match status" value="1"/>
</dbReference>
<evidence type="ECO:0000256" key="2">
    <source>
        <dbReference type="SAM" id="Phobius"/>
    </source>
</evidence>
<comment type="caution">
    <text evidence="4">The sequence shown here is derived from an EMBL/GenBank/DDBJ whole genome shotgun (WGS) entry which is preliminary data.</text>
</comment>
<evidence type="ECO:0000313" key="5">
    <source>
        <dbReference type="Proteomes" id="UP000285376"/>
    </source>
</evidence>
<protein>
    <submittedName>
        <fullName evidence="4">PspC domain-containing protein</fullName>
    </submittedName>
</protein>
<keyword evidence="2" id="KW-0812">Transmembrane</keyword>
<keyword evidence="2" id="KW-1133">Transmembrane helix</keyword>
<reference evidence="4 5" key="1">
    <citation type="submission" date="2018-08" db="EMBL/GenBank/DDBJ databases">
        <title>Whole genome sequence analysis of Dermacoccus abyssi bacteria isolated from Deep Mariana trench Micromonospora spp reveals genes involved in the environmental adaptation and production of secondary metabolites.</title>
        <authorList>
            <person name="Abdel-Mageed W.M."/>
            <person name="Lehri B."/>
            <person name="Nouioui I."/>
            <person name="Goodfellow I."/>
            <person name="Jaspars M."/>
            <person name="Karlyshev A."/>
        </authorList>
    </citation>
    <scope>NUCLEOTIDE SEQUENCE [LARGE SCALE GENOMIC DNA]</scope>
    <source>
        <strain evidence="4 5">MT1.1</strain>
    </source>
</reference>
<organism evidence="4 5">
    <name type="scientific">Dermacoccus abyssi</name>
    <dbReference type="NCBI Taxonomy" id="322596"/>
    <lineage>
        <taxon>Bacteria</taxon>
        <taxon>Bacillati</taxon>
        <taxon>Actinomycetota</taxon>
        <taxon>Actinomycetes</taxon>
        <taxon>Micrococcales</taxon>
        <taxon>Dermacoccaceae</taxon>
        <taxon>Dermacoccus</taxon>
    </lineage>
</organism>
<feature type="region of interest" description="Disordered" evidence="1">
    <location>
        <begin position="1"/>
        <end position="25"/>
    </location>
</feature>
<feature type="transmembrane region" description="Helical" evidence="2">
    <location>
        <begin position="251"/>
        <end position="276"/>
    </location>
</feature>
<dbReference type="Proteomes" id="UP000285376">
    <property type="component" value="Unassembled WGS sequence"/>
</dbReference>
<evidence type="ECO:0000313" key="4">
    <source>
        <dbReference type="EMBL" id="RHW45861.1"/>
    </source>
</evidence>
<feature type="transmembrane region" description="Helical" evidence="2">
    <location>
        <begin position="68"/>
        <end position="91"/>
    </location>
</feature>
<keyword evidence="2" id="KW-0472">Membrane</keyword>
<feature type="transmembrane region" description="Helical" evidence="2">
    <location>
        <begin position="112"/>
        <end position="131"/>
    </location>
</feature>
<feature type="transmembrane region" description="Helical" evidence="2">
    <location>
        <begin position="282"/>
        <end position="303"/>
    </location>
</feature>
<dbReference type="InterPro" id="IPR007168">
    <property type="entry name" value="Phageshock_PspC_N"/>
</dbReference>
<accession>A0A417Z5X8</accession>
<gene>
    <name evidence="4" type="ORF">D1832_07620</name>
</gene>
<sequence>MNETATPNPREDERTGSSARGATSAATGAGFDRFIETLRDIDLRRDTDGGWLGGVCAGVGLRLGVAPLLVRAAAILLVLSGVGLVVYLLAWSLVPDLADRVVLDEVRRGDSGMPMVVLVLTALALLVTMPWGFGFEFLGNTGPVISLVALGALAFVVVRRGRTDEPLPLGATYAPTPAPGGSNTVAEPPVTGYGFDGDATSSSVPFIDERRSAREQFRAARAHHQQNNLAAQEARRARNAERRARRRRTRLPFAAFLLLAGLAVVPPALGLVGGVTTGGETALPWLVFGSLAVVSLGTLFFALRGYRVGVLSLLVVPLIAVSITFASLHAAGYSSRTSSLSAQPTTLAATQSYDAGMGTSTIDLTRVDVATMPEVVDVNARLTAGRLRVEVPRGVKVELTSVTRLGYISATDDAGQVFYEAGGSSGTEPTRTTLGSGNKTIRLKTDVGIGDVFVHVRSQAPAKTSGTGS</sequence>